<gene>
    <name evidence="1" type="ORF">POCTA_138.1.T1430174</name>
</gene>
<accession>A0A8S1Y2T8</accession>
<proteinExistence type="predicted"/>
<reference evidence="1" key="1">
    <citation type="submission" date="2021-01" db="EMBL/GenBank/DDBJ databases">
        <authorList>
            <consortium name="Genoscope - CEA"/>
            <person name="William W."/>
        </authorList>
    </citation>
    <scope>NUCLEOTIDE SEQUENCE</scope>
</reference>
<name>A0A8S1Y2T8_PAROT</name>
<comment type="caution">
    <text evidence="1">The sequence shown here is derived from an EMBL/GenBank/DDBJ whole genome shotgun (WGS) entry which is preliminary data.</text>
</comment>
<organism evidence="1 2">
    <name type="scientific">Paramecium octaurelia</name>
    <dbReference type="NCBI Taxonomy" id="43137"/>
    <lineage>
        <taxon>Eukaryota</taxon>
        <taxon>Sar</taxon>
        <taxon>Alveolata</taxon>
        <taxon>Ciliophora</taxon>
        <taxon>Intramacronucleata</taxon>
        <taxon>Oligohymenophorea</taxon>
        <taxon>Peniculida</taxon>
        <taxon>Parameciidae</taxon>
        <taxon>Paramecium</taxon>
    </lineage>
</organism>
<evidence type="ECO:0000313" key="1">
    <source>
        <dbReference type="EMBL" id="CAD8208306.1"/>
    </source>
</evidence>
<dbReference type="OrthoDB" id="307044at2759"/>
<keyword evidence="2" id="KW-1185">Reference proteome</keyword>
<sequence>MDQLQKQDHPILIWVDSQISNWENQLYCKQLQEDYQNAFQACNDISQACELLQNIGDKDITILTSGQCAYQLVKHTKQNIIVFCGRRQNHFDLFKNNIQIKSIVSDSFLQAHEDAIMSMNSTCEHLISSCHRRIKKKITLTESEVFAEIENLLSIGNQQHKKHAIFKDLENKSKEKLKSTKQKFQLFEKLIYLYTREEIYYTFNQQFAQHNYQSIKNIILCLYQGFKEHYNNTNQFQILYRGIPFYDEDIFKQIMRDLNQSKDEGSSLFGIQFLAHLNFYGILYNIILDQEIPHPCFNLQQYSKYPEEKEVILFPQFEFIVQEIQQQQNNNQQVYTVTIKQVRNNYAFALDPFKRKTYWDSVFEQKIKPKIETLVNFQCKRIFEFLQFCTYEQINQGLNQKIFVSSIKKEFENAFQQIQNQLIKIFNDSKHPDILNQIKSLTRTYIEVVKFEYQDDLSSNQKKFLGEINEIMTSLKLNICKLVLKGIINIEEEKEYLQHLQKYFMMNQTKVFNKKIVNPQFRIGSSQFQKPVSQGIVVQSFQQTFKTQKVNSVQQAQHKNGILGYLATLQDGNKLLMYHNLNNYELTFSKMIDPNSNIWLTKTSKLTKISQNQRKQRKQPKKMQITDRLQHAKASGQICGQIAGAVGSVAVDFMIDGVNQENLLLGASSVLVQGGLAYASSVKSLEKVGPYVGIGINALIVGKSVKDVLVSDFLSQSEKLYNSILITTKAGSALGISCLGIEGGKALGVPQGPPGVLLGGLIGGFVGGVAGNFLGRAIDNYNQFSLEVNFSEKNKSNRENGYLIDPGERPLFKWQCVKDKARSLILIGQTDNHLACLITNISRDKGQIYPQEDVGIKQQLYNYIGPDDSNSKITFRLIAITQEYINDHEVLNLFMTNQVNYIDMAVREINLKDIR</sequence>
<dbReference type="Proteomes" id="UP000683925">
    <property type="component" value="Unassembled WGS sequence"/>
</dbReference>
<evidence type="ECO:0000313" key="2">
    <source>
        <dbReference type="Proteomes" id="UP000683925"/>
    </source>
</evidence>
<dbReference type="AlphaFoldDB" id="A0A8S1Y2T8"/>
<protein>
    <submittedName>
        <fullName evidence="1">Uncharacterized protein</fullName>
    </submittedName>
</protein>
<dbReference type="EMBL" id="CAJJDP010000144">
    <property type="protein sequence ID" value="CAD8208306.1"/>
    <property type="molecule type" value="Genomic_DNA"/>
</dbReference>